<dbReference type="OrthoDB" id="4842213at2759"/>
<accession>A0A136JF59</accession>
<reference evidence="3" key="1">
    <citation type="submission" date="2016-02" db="EMBL/GenBank/DDBJ databases">
        <title>Draft genome sequence of Microdochium bolleyi, a fungal endophyte of beachgrass.</title>
        <authorList>
            <consortium name="DOE Joint Genome Institute"/>
            <person name="David A.S."/>
            <person name="May G."/>
            <person name="Haridas S."/>
            <person name="Lim J."/>
            <person name="Wang M."/>
            <person name="Labutti K."/>
            <person name="Lipzen A."/>
            <person name="Barry K."/>
            <person name="Grigoriev I.V."/>
        </authorList>
    </citation>
    <scope>NUCLEOTIDE SEQUENCE [LARGE SCALE GENOMIC DNA]</scope>
    <source>
        <strain evidence="3">J235TASD1</strain>
    </source>
</reference>
<proteinExistence type="predicted"/>
<evidence type="ECO:0000313" key="3">
    <source>
        <dbReference type="Proteomes" id="UP000070501"/>
    </source>
</evidence>
<name>A0A136JF59_9PEZI</name>
<organism evidence="2 3">
    <name type="scientific">Microdochium bolleyi</name>
    <dbReference type="NCBI Taxonomy" id="196109"/>
    <lineage>
        <taxon>Eukaryota</taxon>
        <taxon>Fungi</taxon>
        <taxon>Dikarya</taxon>
        <taxon>Ascomycota</taxon>
        <taxon>Pezizomycotina</taxon>
        <taxon>Sordariomycetes</taxon>
        <taxon>Xylariomycetidae</taxon>
        <taxon>Xylariales</taxon>
        <taxon>Microdochiaceae</taxon>
        <taxon>Microdochium</taxon>
    </lineage>
</organism>
<feature type="non-terminal residue" evidence="2">
    <location>
        <position position="84"/>
    </location>
</feature>
<feature type="region of interest" description="Disordered" evidence="1">
    <location>
        <begin position="1"/>
        <end position="39"/>
    </location>
</feature>
<feature type="region of interest" description="Disordered" evidence="1">
    <location>
        <begin position="62"/>
        <end position="84"/>
    </location>
</feature>
<dbReference type="EMBL" id="KQ964246">
    <property type="protein sequence ID" value="KXJ95782.1"/>
    <property type="molecule type" value="Genomic_DNA"/>
</dbReference>
<dbReference type="InParanoid" id="A0A136JF59"/>
<dbReference type="Proteomes" id="UP000070501">
    <property type="component" value="Unassembled WGS sequence"/>
</dbReference>
<protein>
    <submittedName>
        <fullName evidence="2">Uncharacterized protein</fullName>
    </submittedName>
</protein>
<gene>
    <name evidence="2" type="ORF">Micbo1qcDRAFT_157848</name>
</gene>
<evidence type="ECO:0000313" key="2">
    <source>
        <dbReference type="EMBL" id="KXJ95782.1"/>
    </source>
</evidence>
<dbReference type="AlphaFoldDB" id="A0A136JF59"/>
<sequence>MTHSSHDGSARSSADGGSVYTMQTSRSTKRGSKEGKSGWLSQIKEWTSVAEPSSQAFKNHKAETFSRAGIAQDDPRARAKLNLP</sequence>
<keyword evidence="3" id="KW-1185">Reference proteome</keyword>
<evidence type="ECO:0000256" key="1">
    <source>
        <dbReference type="SAM" id="MobiDB-lite"/>
    </source>
</evidence>